<proteinExistence type="predicted"/>
<name>A0ABX0ZNM5_9ACTN</name>
<reference evidence="1 2" key="1">
    <citation type="submission" date="2020-03" db="EMBL/GenBank/DDBJ databases">
        <title>WGS of actinomycetes isolated from Thailand.</title>
        <authorList>
            <person name="Thawai C."/>
        </authorList>
    </citation>
    <scope>NUCLEOTIDE SEQUENCE [LARGE SCALE GENOMIC DNA]</scope>
    <source>
        <strain evidence="1 2">PRB2-1</strain>
    </source>
</reference>
<evidence type="ECO:0000313" key="2">
    <source>
        <dbReference type="Proteomes" id="UP000734511"/>
    </source>
</evidence>
<accession>A0ABX0ZNM5</accession>
<organism evidence="1 2">
    <name type="scientific">Actinacidiphila epipremni</name>
    <dbReference type="NCBI Taxonomy" id="2053013"/>
    <lineage>
        <taxon>Bacteria</taxon>
        <taxon>Bacillati</taxon>
        <taxon>Actinomycetota</taxon>
        <taxon>Actinomycetes</taxon>
        <taxon>Kitasatosporales</taxon>
        <taxon>Streptomycetaceae</taxon>
        <taxon>Actinacidiphila</taxon>
    </lineage>
</organism>
<dbReference type="EMBL" id="JAATEJ010000004">
    <property type="protein sequence ID" value="NJP43243.1"/>
    <property type="molecule type" value="Genomic_DNA"/>
</dbReference>
<gene>
    <name evidence="1" type="ORF">HCN08_07480</name>
</gene>
<comment type="caution">
    <text evidence="1">The sequence shown here is derived from an EMBL/GenBank/DDBJ whole genome shotgun (WGS) entry which is preliminary data.</text>
</comment>
<evidence type="ECO:0000313" key="1">
    <source>
        <dbReference type="EMBL" id="NJP43243.1"/>
    </source>
</evidence>
<sequence>MQAFDPVLKDGGTVPYRHGFLPQPVVRLTAKRDADGTLQDGFLTSFVNTSRVELLPDLPAYTTAFDQLLTVLSRLSLHVRHITFRGNLAIWRRRQVEGITLRFDHAGLPLGDVVLLWNAAHPDRLVLDLGTSLERLAWTRSRTSWTHLVFGALADAAPLGVLDALRTATLLLGSGIAPSARGPGNITRRIMQHIPSEAAALGVSRAVRHFHQYWRHTSGVAVNWPEIAAQLEDFLGAGTRVSRGSRRAIALATGE</sequence>
<keyword evidence="2" id="KW-1185">Reference proteome</keyword>
<dbReference type="Proteomes" id="UP000734511">
    <property type="component" value="Unassembled WGS sequence"/>
</dbReference>
<protein>
    <submittedName>
        <fullName evidence="1">Uncharacterized protein</fullName>
    </submittedName>
</protein>